<gene>
    <name evidence="11" type="ORF">FAP39_08070</name>
</gene>
<dbReference type="GO" id="GO:0005506">
    <property type="term" value="F:iron ion binding"/>
    <property type="evidence" value="ECO:0007669"/>
    <property type="project" value="InterPro"/>
</dbReference>
<dbReference type="InterPro" id="IPR009056">
    <property type="entry name" value="Cyt_c-like_dom"/>
</dbReference>
<dbReference type="Pfam" id="PF00034">
    <property type="entry name" value="Cytochrom_C"/>
    <property type="match status" value="1"/>
</dbReference>
<evidence type="ECO:0000256" key="5">
    <source>
        <dbReference type="ARBA" id="ARBA00022723"/>
    </source>
</evidence>
<dbReference type="PANTHER" id="PTHR35008">
    <property type="entry name" value="BLL4482 PROTEIN-RELATED"/>
    <property type="match status" value="1"/>
</dbReference>
<keyword evidence="7 8" id="KW-0408">Iron</keyword>
<feature type="region of interest" description="Disordered" evidence="9">
    <location>
        <begin position="49"/>
        <end position="71"/>
    </location>
</feature>
<dbReference type="PROSITE" id="PS51007">
    <property type="entry name" value="CYTC"/>
    <property type="match status" value="1"/>
</dbReference>
<comment type="caution">
    <text evidence="11">The sequence shown here is derived from an EMBL/GenBank/DDBJ whole genome shotgun (WGS) entry which is preliminary data.</text>
</comment>
<comment type="cofactor">
    <cofactor evidence="1">
        <name>heme c</name>
        <dbReference type="ChEBI" id="CHEBI:61717"/>
    </cofactor>
</comment>
<sequence length="135" mass="14749">MLVCVGVTQASAEAGVGFLPYQNPVSVQNGQVLYDQNCASCHGAELEGEPDWRAPKENGRMPAPPHDASGHTWHHPDSVLFKITKFGTAKVVGQGYQSDMPGFSDALTDQEILDVLAYIKSTWPERVVEMHNARN</sequence>
<name>A0A4U7N5M3_9RHOB</name>
<evidence type="ECO:0000256" key="2">
    <source>
        <dbReference type="ARBA" id="ARBA00022448"/>
    </source>
</evidence>
<evidence type="ECO:0000256" key="6">
    <source>
        <dbReference type="ARBA" id="ARBA00022982"/>
    </source>
</evidence>
<proteinExistence type="predicted"/>
<feature type="compositionally biased region" description="Basic and acidic residues" evidence="9">
    <location>
        <begin position="50"/>
        <end position="59"/>
    </location>
</feature>
<feature type="domain" description="Cytochrome c" evidence="10">
    <location>
        <begin position="25"/>
        <end position="123"/>
    </location>
</feature>
<dbReference type="GO" id="GO:0009055">
    <property type="term" value="F:electron transfer activity"/>
    <property type="evidence" value="ECO:0007669"/>
    <property type="project" value="InterPro"/>
</dbReference>
<evidence type="ECO:0000256" key="4">
    <source>
        <dbReference type="ARBA" id="ARBA00022660"/>
    </source>
</evidence>
<dbReference type="InterPro" id="IPR008168">
    <property type="entry name" value="Cyt_C_IC"/>
</dbReference>
<dbReference type="InterPro" id="IPR036909">
    <property type="entry name" value="Cyt_c-like_dom_sf"/>
</dbReference>
<keyword evidence="6" id="KW-0249">Electron transport</keyword>
<accession>A0A4U7N5M3</accession>
<evidence type="ECO:0000256" key="1">
    <source>
        <dbReference type="ARBA" id="ARBA00001926"/>
    </source>
</evidence>
<organism evidence="11 12">
    <name type="scientific">Shimia litoralis</name>
    <dbReference type="NCBI Taxonomy" id="420403"/>
    <lineage>
        <taxon>Bacteria</taxon>
        <taxon>Pseudomonadati</taxon>
        <taxon>Pseudomonadota</taxon>
        <taxon>Alphaproteobacteria</taxon>
        <taxon>Rhodobacterales</taxon>
        <taxon>Roseobacteraceae</taxon>
    </lineage>
</organism>
<dbReference type="Gene3D" id="1.10.760.10">
    <property type="entry name" value="Cytochrome c-like domain"/>
    <property type="match status" value="1"/>
</dbReference>
<evidence type="ECO:0000259" key="10">
    <source>
        <dbReference type="PROSITE" id="PS51007"/>
    </source>
</evidence>
<protein>
    <submittedName>
        <fullName evidence="11">Cytochrome c</fullName>
    </submittedName>
</protein>
<dbReference type="OrthoDB" id="9811281at2"/>
<keyword evidence="2" id="KW-0813">Transport</keyword>
<evidence type="ECO:0000313" key="11">
    <source>
        <dbReference type="EMBL" id="TKZ21132.1"/>
    </source>
</evidence>
<reference evidence="11 12" key="1">
    <citation type="submission" date="2019-04" db="EMBL/GenBank/DDBJ databases">
        <title>Genome sequence of Pelagicola litoralis CL-ES2.</title>
        <authorList>
            <person name="Cao J."/>
        </authorList>
    </citation>
    <scope>NUCLEOTIDE SEQUENCE [LARGE SCALE GENOMIC DNA]</scope>
    <source>
        <strain evidence="11 12">CL-ES2</strain>
    </source>
</reference>
<dbReference type="PANTHER" id="PTHR35008:SF4">
    <property type="entry name" value="BLL4482 PROTEIN"/>
    <property type="match status" value="1"/>
</dbReference>
<dbReference type="GO" id="GO:0020037">
    <property type="term" value="F:heme binding"/>
    <property type="evidence" value="ECO:0007669"/>
    <property type="project" value="InterPro"/>
</dbReference>
<dbReference type="SUPFAM" id="SSF46626">
    <property type="entry name" value="Cytochrome c"/>
    <property type="match status" value="1"/>
</dbReference>
<keyword evidence="5 8" id="KW-0479">Metal-binding</keyword>
<dbReference type="EMBL" id="SULI01000007">
    <property type="protein sequence ID" value="TKZ21132.1"/>
    <property type="molecule type" value="Genomic_DNA"/>
</dbReference>
<keyword evidence="12" id="KW-1185">Reference proteome</keyword>
<evidence type="ECO:0000256" key="7">
    <source>
        <dbReference type="ARBA" id="ARBA00023004"/>
    </source>
</evidence>
<dbReference type="InterPro" id="IPR051459">
    <property type="entry name" value="Cytochrome_c-type_DH"/>
</dbReference>
<evidence type="ECO:0000256" key="9">
    <source>
        <dbReference type="SAM" id="MobiDB-lite"/>
    </source>
</evidence>
<keyword evidence="4" id="KW-0679">Respiratory chain</keyword>
<evidence type="ECO:0000256" key="8">
    <source>
        <dbReference type="PROSITE-ProRule" id="PRU00433"/>
    </source>
</evidence>
<keyword evidence="3 8" id="KW-0349">Heme</keyword>
<dbReference type="PRINTS" id="PR00605">
    <property type="entry name" value="CYTCHROMECIC"/>
</dbReference>
<dbReference type="Proteomes" id="UP000306575">
    <property type="component" value="Unassembled WGS sequence"/>
</dbReference>
<evidence type="ECO:0000256" key="3">
    <source>
        <dbReference type="ARBA" id="ARBA00022617"/>
    </source>
</evidence>
<dbReference type="AlphaFoldDB" id="A0A4U7N5M3"/>
<evidence type="ECO:0000313" key="12">
    <source>
        <dbReference type="Proteomes" id="UP000306575"/>
    </source>
</evidence>